<name>A0A919QJZ6_9ACTN</name>
<keyword evidence="2" id="KW-0479">Metal-binding</keyword>
<accession>A0A919QJZ6</accession>
<feature type="region of interest" description="Disordered" evidence="3">
    <location>
        <begin position="175"/>
        <end position="348"/>
    </location>
</feature>
<comment type="similarity">
    <text evidence="1 2">Belongs to the cytochrome P450 family.</text>
</comment>
<reference evidence="4" key="1">
    <citation type="submission" date="2021-01" db="EMBL/GenBank/DDBJ databases">
        <title>Whole genome shotgun sequence of Acrocarpospora phusangensis NBRC 108782.</title>
        <authorList>
            <person name="Komaki H."/>
            <person name="Tamura T."/>
        </authorList>
    </citation>
    <scope>NUCLEOTIDE SEQUENCE</scope>
    <source>
        <strain evidence="4">NBRC 108782</strain>
    </source>
</reference>
<gene>
    <name evidence="4" type="ORF">Aph01nite_75210</name>
</gene>
<dbReference type="SUPFAM" id="SSF48264">
    <property type="entry name" value="Cytochrome P450"/>
    <property type="match status" value="1"/>
</dbReference>
<keyword evidence="5" id="KW-1185">Reference proteome</keyword>
<dbReference type="Pfam" id="PF00067">
    <property type="entry name" value="p450"/>
    <property type="match status" value="1"/>
</dbReference>
<evidence type="ECO:0000256" key="3">
    <source>
        <dbReference type="SAM" id="MobiDB-lite"/>
    </source>
</evidence>
<dbReference type="Gene3D" id="1.10.630.10">
    <property type="entry name" value="Cytochrome P450"/>
    <property type="match status" value="1"/>
</dbReference>
<dbReference type="PROSITE" id="PS00086">
    <property type="entry name" value="CYTOCHROME_P450"/>
    <property type="match status" value="1"/>
</dbReference>
<dbReference type="GO" id="GO:0004497">
    <property type="term" value="F:monooxygenase activity"/>
    <property type="evidence" value="ECO:0007669"/>
    <property type="project" value="UniProtKB-KW"/>
</dbReference>
<dbReference type="GO" id="GO:0016705">
    <property type="term" value="F:oxidoreductase activity, acting on paired donors, with incorporation or reduction of molecular oxygen"/>
    <property type="evidence" value="ECO:0007669"/>
    <property type="project" value="InterPro"/>
</dbReference>
<feature type="compositionally biased region" description="Low complexity" evidence="3">
    <location>
        <begin position="227"/>
        <end position="283"/>
    </location>
</feature>
<evidence type="ECO:0000256" key="2">
    <source>
        <dbReference type="RuleBase" id="RU000461"/>
    </source>
</evidence>
<dbReference type="EMBL" id="BOOA01000114">
    <property type="protein sequence ID" value="GIH29211.1"/>
    <property type="molecule type" value="Genomic_DNA"/>
</dbReference>
<dbReference type="AlphaFoldDB" id="A0A919QJZ6"/>
<dbReference type="Proteomes" id="UP000640052">
    <property type="component" value="Unassembled WGS sequence"/>
</dbReference>
<proteinExistence type="inferred from homology"/>
<evidence type="ECO:0000256" key="1">
    <source>
        <dbReference type="ARBA" id="ARBA00010617"/>
    </source>
</evidence>
<feature type="compositionally biased region" description="Low complexity" evidence="3">
    <location>
        <begin position="292"/>
        <end position="327"/>
    </location>
</feature>
<evidence type="ECO:0000313" key="4">
    <source>
        <dbReference type="EMBL" id="GIH29211.1"/>
    </source>
</evidence>
<keyword evidence="2" id="KW-0560">Oxidoreductase</keyword>
<keyword evidence="2" id="KW-0349">Heme</keyword>
<comment type="caution">
    <text evidence="4">The sequence shown here is derived from an EMBL/GenBank/DDBJ whole genome shotgun (WGS) entry which is preliminary data.</text>
</comment>
<evidence type="ECO:0008006" key="6">
    <source>
        <dbReference type="Google" id="ProtNLM"/>
    </source>
</evidence>
<dbReference type="InterPro" id="IPR001128">
    <property type="entry name" value="Cyt_P450"/>
</dbReference>
<organism evidence="4 5">
    <name type="scientific">Acrocarpospora phusangensis</name>
    <dbReference type="NCBI Taxonomy" id="1070424"/>
    <lineage>
        <taxon>Bacteria</taxon>
        <taxon>Bacillati</taxon>
        <taxon>Actinomycetota</taxon>
        <taxon>Actinomycetes</taxon>
        <taxon>Streptosporangiales</taxon>
        <taxon>Streptosporangiaceae</taxon>
        <taxon>Acrocarpospora</taxon>
    </lineage>
</organism>
<dbReference type="GO" id="GO:0005506">
    <property type="term" value="F:iron ion binding"/>
    <property type="evidence" value="ECO:0007669"/>
    <property type="project" value="InterPro"/>
</dbReference>
<dbReference type="InterPro" id="IPR017972">
    <property type="entry name" value="Cyt_P450_CS"/>
</dbReference>
<feature type="compositionally biased region" description="Low complexity" evidence="3">
    <location>
        <begin position="180"/>
        <end position="220"/>
    </location>
</feature>
<sequence length="348" mass="35885">MVNGAGLPLGLVENAAQSIVQIIRHLLGREDGVREAAVAAARADEPFDGYAWEALRFAPFNPLIFRFCERDHRLASGALIKAGTPVFACTSSAGMDADAVEAPEEFRIDRPDHVRLHFGFGAHECVGKHVGVAVIPEVVRRVLRRPGAALLPNTTIDFAGGPFPRRFPIALSSHAAPTHPITTPDAAPARPTATPDAAPARPIATPDAAPASSTPATDAPFTRRVTTTDADPASPDTTSNAAPARPITTPNAAPAPSTPATDAPFTRRVTTTDADPASPDTTSNAAPARPITTPNAAPASSTPTTDAPPARRVTTTDADPASTDTTSGGPTNPRTVPGGPVPHAREAS</sequence>
<dbReference type="PANTHER" id="PTHR46696:SF1">
    <property type="entry name" value="CYTOCHROME P450 YJIB-RELATED"/>
    <property type="match status" value="1"/>
</dbReference>
<keyword evidence="2" id="KW-0408">Iron</keyword>
<dbReference type="InterPro" id="IPR036396">
    <property type="entry name" value="Cyt_P450_sf"/>
</dbReference>
<dbReference type="PANTHER" id="PTHR46696">
    <property type="entry name" value="P450, PUTATIVE (EUROFUNG)-RELATED"/>
    <property type="match status" value="1"/>
</dbReference>
<dbReference type="GO" id="GO:0020037">
    <property type="term" value="F:heme binding"/>
    <property type="evidence" value="ECO:0007669"/>
    <property type="project" value="InterPro"/>
</dbReference>
<keyword evidence="2" id="KW-0503">Monooxygenase</keyword>
<protein>
    <recommendedName>
        <fullName evidence="6">Cytochrome P450</fullName>
    </recommendedName>
</protein>
<evidence type="ECO:0000313" key="5">
    <source>
        <dbReference type="Proteomes" id="UP000640052"/>
    </source>
</evidence>